<proteinExistence type="predicted"/>
<dbReference type="RefSeq" id="WP_015511474.1">
    <property type="nucleotide sequence ID" value="NC_021007.1"/>
</dbReference>
<evidence type="ECO:0000313" key="1">
    <source>
        <dbReference type="EMBL" id="CCE66609.1"/>
    </source>
</evidence>
<sequence length="95" mass="10976">MEGANSANFCGYLKIENNVVKYKLKVVFEAGEWKVTIVKAEGERVSYYNRSAAKWIDKAAEAFKFEELTTFKSSNQMPWEDLSEISISKREVKNR</sequence>
<accession>G8C2R1</accession>
<gene>
    <name evidence="1" type="ORF">MHM_00910</name>
</gene>
<protein>
    <submittedName>
        <fullName evidence="1">Uncharacterized protein</fullName>
    </submittedName>
</protein>
<name>G8C2R1_9MOLU</name>
<reference evidence="1" key="2">
    <citation type="submission" date="2011-11" db="EMBL/GenBank/DDBJ databases">
        <authorList>
            <person name="Barker E."/>
        </authorList>
    </citation>
    <scope>NUCLEOTIDE SEQUENCE</scope>
    <source>
        <strain evidence="1">Birmingham 1</strain>
    </source>
</reference>
<dbReference type="HOGENOM" id="CLU_2367644_0_0_14"/>
<dbReference type="AlphaFoldDB" id="G8C2R1"/>
<dbReference type="KEGG" id="mhb:MHM_00910"/>
<dbReference type="PATRIC" id="fig|1116213.3.peg.97"/>
<organism evidence="1">
    <name type="scientific">Candidatus Mycoplasma haematominutum 'Birmingham 1'</name>
    <dbReference type="NCBI Taxonomy" id="1116213"/>
    <lineage>
        <taxon>Bacteria</taxon>
        <taxon>Bacillati</taxon>
        <taxon>Mycoplasmatota</taxon>
        <taxon>Mollicutes</taxon>
        <taxon>Mycoplasmataceae</taxon>
        <taxon>Mycoplasma</taxon>
    </lineage>
</organism>
<reference evidence="1" key="1">
    <citation type="submission" date="2011-11" db="EMBL/GenBank/DDBJ databases">
        <title>Complete genome sequence of Candidatus Mycoplasma haemominutum.</title>
        <authorList>
            <person name="Barker E.N."/>
            <person name="Darby A.C."/>
            <person name="Helps C.R."/>
            <person name="Peters I.R."/>
            <person name="Hughes M.A."/>
            <person name="Radford A.D."/>
            <person name="Novacco M."/>
            <person name="Boretti F."/>
            <person name="Hofmann-Lehmann R."/>
            <person name="Tasker S."/>
        </authorList>
    </citation>
    <scope>NUCLEOTIDE SEQUENCE</scope>
    <source>
        <strain evidence="1">Birmingham 1</strain>
    </source>
</reference>
<dbReference type="EMBL" id="HE613254">
    <property type="protein sequence ID" value="CCE66609.1"/>
    <property type="molecule type" value="Genomic_DNA"/>
</dbReference>